<dbReference type="AlphaFoldDB" id="A0A0R3TFZ3"/>
<dbReference type="EMBL" id="UZAE01005796">
    <property type="protein sequence ID" value="VDO01840.1"/>
    <property type="molecule type" value="Genomic_DNA"/>
</dbReference>
<dbReference type="Proteomes" id="UP000278807">
    <property type="component" value="Unassembled WGS sequence"/>
</dbReference>
<reference evidence="1 2" key="2">
    <citation type="submission" date="2018-11" db="EMBL/GenBank/DDBJ databases">
        <authorList>
            <consortium name="Pathogen Informatics"/>
        </authorList>
    </citation>
    <scope>NUCLEOTIDE SEQUENCE [LARGE SCALE GENOMIC DNA]</scope>
</reference>
<accession>A0A0R3TFZ3</accession>
<gene>
    <name evidence="1" type="ORF">HNAJ_LOCUS5980</name>
</gene>
<sequence length="56" mass="6229">MILGNFPSLKGQFCILTPFALQHNGFDVPQGLNELEKDIDHYSAVELISELLGKRA</sequence>
<name>A0A0R3TFZ3_RODNA</name>
<proteinExistence type="predicted"/>
<evidence type="ECO:0000313" key="1">
    <source>
        <dbReference type="EMBL" id="VDO01840.1"/>
    </source>
</evidence>
<protein>
    <submittedName>
        <fullName evidence="3">5'-nucleotidase</fullName>
    </submittedName>
</protein>
<keyword evidence="2" id="KW-1185">Reference proteome</keyword>
<dbReference type="WBParaSite" id="HNAJ_0000598401-mRNA-1">
    <property type="protein sequence ID" value="HNAJ_0000598401-mRNA-1"/>
    <property type="gene ID" value="HNAJ_0000598401"/>
</dbReference>
<organism evidence="3">
    <name type="scientific">Rodentolepis nana</name>
    <name type="common">Dwarf tapeworm</name>
    <name type="synonym">Hymenolepis nana</name>
    <dbReference type="NCBI Taxonomy" id="102285"/>
    <lineage>
        <taxon>Eukaryota</taxon>
        <taxon>Metazoa</taxon>
        <taxon>Spiralia</taxon>
        <taxon>Lophotrochozoa</taxon>
        <taxon>Platyhelminthes</taxon>
        <taxon>Cestoda</taxon>
        <taxon>Eucestoda</taxon>
        <taxon>Cyclophyllidea</taxon>
        <taxon>Hymenolepididae</taxon>
        <taxon>Rodentolepis</taxon>
    </lineage>
</organism>
<reference evidence="3" key="1">
    <citation type="submission" date="2017-02" db="UniProtKB">
        <authorList>
            <consortium name="WormBaseParasite"/>
        </authorList>
    </citation>
    <scope>IDENTIFICATION</scope>
</reference>
<evidence type="ECO:0000313" key="3">
    <source>
        <dbReference type="WBParaSite" id="HNAJ_0000598401-mRNA-1"/>
    </source>
</evidence>
<evidence type="ECO:0000313" key="2">
    <source>
        <dbReference type="Proteomes" id="UP000278807"/>
    </source>
</evidence>